<evidence type="ECO:0000313" key="4">
    <source>
        <dbReference type="Proteomes" id="UP000630887"/>
    </source>
</evidence>
<name>A0A8J3PAT2_9ACTN</name>
<keyword evidence="2" id="KW-0472">Membrane</keyword>
<dbReference type="EMBL" id="BONI01000043">
    <property type="protein sequence ID" value="GIG08141.1"/>
    <property type="molecule type" value="Genomic_DNA"/>
</dbReference>
<feature type="transmembrane region" description="Helical" evidence="2">
    <location>
        <begin position="122"/>
        <end position="140"/>
    </location>
</feature>
<feature type="transmembrane region" description="Helical" evidence="2">
    <location>
        <begin position="173"/>
        <end position="191"/>
    </location>
</feature>
<feature type="transmembrane region" description="Helical" evidence="2">
    <location>
        <begin position="53"/>
        <end position="75"/>
    </location>
</feature>
<dbReference type="Proteomes" id="UP000630887">
    <property type="component" value="Unassembled WGS sequence"/>
</dbReference>
<comment type="caution">
    <text evidence="3">The sequence shown here is derived from an EMBL/GenBank/DDBJ whole genome shotgun (WGS) entry which is preliminary data.</text>
</comment>
<organism evidence="3 4">
    <name type="scientific">Catellatospora coxensis</name>
    <dbReference type="NCBI Taxonomy" id="310354"/>
    <lineage>
        <taxon>Bacteria</taxon>
        <taxon>Bacillati</taxon>
        <taxon>Actinomycetota</taxon>
        <taxon>Actinomycetes</taxon>
        <taxon>Micromonosporales</taxon>
        <taxon>Micromonosporaceae</taxon>
        <taxon>Catellatospora</taxon>
    </lineage>
</organism>
<gene>
    <name evidence="3" type="ORF">Cco03nite_48410</name>
</gene>
<dbReference type="AlphaFoldDB" id="A0A8J3PAT2"/>
<keyword evidence="2" id="KW-0812">Transmembrane</keyword>
<keyword evidence="4" id="KW-1185">Reference proteome</keyword>
<evidence type="ECO:0000256" key="2">
    <source>
        <dbReference type="SAM" id="Phobius"/>
    </source>
</evidence>
<sequence length="282" mass="30291">MSVSQTGTQWLHTVTLARMSMNALTILAVAAEEQPPALSVALAVEDFAPTLLAFAGFLLLAPSALGRIGAVLMGAGGASKSTWKLLHAAWSIEVDWLDDLLFPLLAAGGLLLALSLHQSLRWWRWPLLLIGAGVATLAVQARSVQPAFIFATVIVIWISVLGTIRAWKHGNALAAGLFPVSVLAVIVLVPLRGHAASDALAFQWVQQGMNTMAQGIFFVAALLTYRAVKGKGQDFSDADTVTTDAGQQWPSGEYSTYDGSRRWDPSRGGERYESQGGRRRRL</sequence>
<feature type="transmembrane region" description="Helical" evidence="2">
    <location>
        <begin position="96"/>
        <end position="116"/>
    </location>
</feature>
<feature type="transmembrane region" description="Helical" evidence="2">
    <location>
        <begin position="147"/>
        <end position="167"/>
    </location>
</feature>
<evidence type="ECO:0000313" key="3">
    <source>
        <dbReference type="EMBL" id="GIG08141.1"/>
    </source>
</evidence>
<feature type="compositionally biased region" description="Basic and acidic residues" evidence="1">
    <location>
        <begin position="259"/>
        <end position="273"/>
    </location>
</feature>
<protein>
    <submittedName>
        <fullName evidence="3">Uncharacterized protein</fullName>
    </submittedName>
</protein>
<accession>A0A8J3PAT2</accession>
<keyword evidence="2" id="KW-1133">Transmembrane helix</keyword>
<reference evidence="3 4" key="1">
    <citation type="submission" date="2021-01" db="EMBL/GenBank/DDBJ databases">
        <title>Whole genome shotgun sequence of Catellatospora coxensis NBRC 107359.</title>
        <authorList>
            <person name="Komaki H."/>
            <person name="Tamura T."/>
        </authorList>
    </citation>
    <scope>NUCLEOTIDE SEQUENCE [LARGE SCALE GENOMIC DNA]</scope>
    <source>
        <strain evidence="3 4">NBRC 107359</strain>
    </source>
</reference>
<evidence type="ECO:0000256" key="1">
    <source>
        <dbReference type="SAM" id="MobiDB-lite"/>
    </source>
</evidence>
<proteinExistence type="predicted"/>
<feature type="compositionally biased region" description="Polar residues" evidence="1">
    <location>
        <begin position="239"/>
        <end position="258"/>
    </location>
</feature>
<feature type="region of interest" description="Disordered" evidence="1">
    <location>
        <begin position="237"/>
        <end position="282"/>
    </location>
</feature>